<organism evidence="4 5">
    <name type="scientific">Gandjariella thermophila</name>
    <dbReference type="NCBI Taxonomy" id="1931992"/>
    <lineage>
        <taxon>Bacteria</taxon>
        <taxon>Bacillati</taxon>
        <taxon>Actinomycetota</taxon>
        <taxon>Actinomycetes</taxon>
        <taxon>Pseudonocardiales</taxon>
        <taxon>Pseudonocardiaceae</taxon>
        <taxon>Gandjariella</taxon>
    </lineage>
</organism>
<dbReference type="Proteomes" id="UP000298860">
    <property type="component" value="Unassembled WGS sequence"/>
</dbReference>
<feature type="domain" description="Penicillin-binding protein transpeptidase" evidence="2">
    <location>
        <begin position="278"/>
        <end position="532"/>
    </location>
</feature>
<dbReference type="InterPro" id="IPR007887">
    <property type="entry name" value="MecA_N"/>
</dbReference>
<dbReference type="Gene3D" id="3.40.710.10">
    <property type="entry name" value="DD-peptidase/beta-lactamase superfamily"/>
    <property type="match status" value="1"/>
</dbReference>
<proteinExistence type="predicted"/>
<evidence type="ECO:0000313" key="4">
    <source>
        <dbReference type="EMBL" id="GDY33699.1"/>
    </source>
</evidence>
<dbReference type="InterPro" id="IPR050515">
    <property type="entry name" value="Beta-lactam/transpept"/>
</dbReference>
<name>A0A4D4JHD3_9PSEU</name>
<dbReference type="InterPro" id="IPR001460">
    <property type="entry name" value="PCN-bd_Tpept"/>
</dbReference>
<evidence type="ECO:0000259" key="3">
    <source>
        <dbReference type="Pfam" id="PF05223"/>
    </source>
</evidence>
<dbReference type="Pfam" id="PF05223">
    <property type="entry name" value="MecA_N"/>
    <property type="match status" value="1"/>
</dbReference>
<dbReference type="Pfam" id="PF00905">
    <property type="entry name" value="Transpeptidase"/>
    <property type="match status" value="1"/>
</dbReference>
<reference evidence="5" key="1">
    <citation type="submission" date="2019-04" db="EMBL/GenBank/DDBJ databases">
        <title>Draft genome sequence of Pseudonocardiaceae bacterium SL3-2-4.</title>
        <authorList>
            <person name="Ningsih F."/>
            <person name="Yokota A."/>
            <person name="Sakai Y."/>
            <person name="Nanatani K."/>
            <person name="Yabe S."/>
            <person name="Oetari A."/>
            <person name="Sjamsuridzal W."/>
        </authorList>
    </citation>
    <scope>NUCLEOTIDE SEQUENCE [LARGE SCALE GENOMIC DNA]</scope>
    <source>
        <strain evidence="5">SL3-2-4</strain>
    </source>
</reference>
<comment type="caution">
    <text evidence="4">The sequence shown here is derived from an EMBL/GenBank/DDBJ whole genome shotgun (WGS) entry which is preliminary data.</text>
</comment>
<dbReference type="PANTHER" id="PTHR30627">
    <property type="entry name" value="PEPTIDOGLYCAN D,D-TRANSPEPTIDASE"/>
    <property type="match status" value="1"/>
</dbReference>
<dbReference type="PANTHER" id="PTHR30627:SF24">
    <property type="entry name" value="PENICILLIN-BINDING PROTEIN 4B"/>
    <property type="match status" value="1"/>
</dbReference>
<dbReference type="InterPro" id="IPR012338">
    <property type="entry name" value="Beta-lactam/transpept-like"/>
</dbReference>
<keyword evidence="5" id="KW-1185">Reference proteome</keyword>
<dbReference type="GO" id="GO:0008658">
    <property type="term" value="F:penicillin binding"/>
    <property type="evidence" value="ECO:0007669"/>
    <property type="project" value="InterPro"/>
</dbReference>
<dbReference type="SUPFAM" id="SSF56601">
    <property type="entry name" value="beta-lactamase/transpeptidase-like"/>
    <property type="match status" value="1"/>
</dbReference>
<dbReference type="AlphaFoldDB" id="A0A4D4JHD3"/>
<feature type="domain" description="NTF2-like N-terminal transpeptidase" evidence="3">
    <location>
        <begin position="71"/>
        <end position="180"/>
    </location>
</feature>
<gene>
    <name evidence="4" type="ORF">GTS_53320</name>
</gene>
<accession>A0A4D4JHD3</accession>
<dbReference type="GO" id="GO:0071972">
    <property type="term" value="F:peptidoglycan L,D-transpeptidase activity"/>
    <property type="evidence" value="ECO:0007669"/>
    <property type="project" value="TreeGrafter"/>
</dbReference>
<evidence type="ECO:0000313" key="5">
    <source>
        <dbReference type="Proteomes" id="UP000298860"/>
    </source>
</evidence>
<evidence type="ECO:0000259" key="2">
    <source>
        <dbReference type="Pfam" id="PF00905"/>
    </source>
</evidence>
<dbReference type="EMBL" id="BJFL01000052">
    <property type="protein sequence ID" value="GDY33699.1"/>
    <property type="molecule type" value="Genomic_DNA"/>
</dbReference>
<dbReference type="GO" id="GO:0005886">
    <property type="term" value="C:plasma membrane"/>
    <property type="evidence" value="ECO:0007669"/>
    <property type="project" value="TreeGrafter"/>
</dbReference>
<evidence type="ECO:0000256" key="1">
    <source>
        <dbReference type="SAM" id="MobiDB-lite"/>
    </source>
</evidence>
<feature type="region of interest" description="Disordered" evidence="1">
    <location>
        <begin position="329"/>
        <end position="351"/>
    </location>
</feature>
<evidence type="ECO:0008006" key="6">
    <source>
        <dbReference type="Google" id="ProtNLM"/>
    </source>
</evidence>
<sequence>MPSSRDPATSSLARIRAVCGPESDTGILRDMARGHLARRHLGTVAALVVAVPLAGCGLFQSKVAGVAKPGPAGAARTFLTALAAGDTAGAAQATDDPANAKGLLDRTRDALKPVAVTATLGNVNDPDPGGSANATYQASWDLGKGRTWSYQGGFDLRRNAEGWKVHWAPSVLHPKLGAQQSLALRVQPPAPAPVLDANGAPLPPSDTVVASAVGKAVDDQMAAKAGWRVVTVNAAGGEVDQLAGKPPAPVQPATTTIAPNVQAAAEAAVGPVPQPAVLVAMRPSTGELLAVAQNPPADAQGPIAFSGRFPPGSTFKIVTAVAALESGKATADTPEPCPGTTQVNGHEIPNEDKFDKGVIPLHAAFAFSCNTTFGPLAAQLPADALPNTAKQLGIGVDFDMPGATTLTGGVPPTNDSTERAMDGFGQGKDIVSPFGMALAAATVANGTMPMPSLLRGQPAKADANPPPVPQPVVDAVRQMMREVVAYGTATHVKDIPGVAGKTGTAQFGDGVHSHGWFVGFRGDLAFAVLLLGADSSTPAVDVTGAFLRALH</sequence>
<dbReference type="GO" id="GO:0046677">
    <property type="term" value="P:response to antibiotic"/>
    <property type="evidence" value="ECO:0007669"/>
    <property type="project" value="InterPro"/>
</dbReference>
<protein>
    <recommendedName>
        <fullName evidence="6">Penicillin-binding protein</fullName>
    </recommendedName>
</protein>
<dbReference type="GO" id="GO:0071555">
    <property type="term" value="P:cell wall organization"/>
    <property type="evidence" value="ECO:0007669"/>
    <property type="project" value="TreeGrafter"/>
</dbReference>